<accession>A0A1H9ZWR8</accession>
<dbReference type="STRING" id="29364.SAMN04487772_104146"/>
<feature type="signal peptide" evidence="1">
    <location>
        <begin position="1"/>
        <end position="23"/>
    </location>
</feature>
<dbReference type="AlphaFoldDB" id="A0A1H9ZWR8"/>
<evidence type="ECO:0000313" key="2">
    <source>
        <dbReference type="EMBL" id="SES86216.1"/>
    </source>
</evidence>
<dbReference type="EMBL" id="FOHN01000004">
    <property type="protein sequence ID" value="SES86216.1"/>
    <property type="molecule type" value="Genomic_DNA"/>
</dbReference>
<dbReference type="Proteomes" id="UP000199800">
    <property type="component" value="Unassembled WGS sequence"/>
</dbReference>
<reference evidence="2 3" key="1">
    <citation type="submission" date="2016-10" db="EMBL/GenBank/DDBJ databases">
        <authorList>
            <person name="de Groot N.N."/>
        </authorList>
    </citation>
    <scope>NUCLEOTIDE SEQUENCE [LARGE SCALE GENOMIC DNA]</scope>
    <source>
        <strain evidence="2 3">DSM 1801</strain>
    </source>
</reference>
<sequence length="127" mass="14294">MRKKLLVSTMALVLVAGSITASAASKSLFYKDTEAKAVLDVDFHWAILDSDDATAYTDKSTGSYPVAVRLELWKNKSGYDQYKYDSDPSYAECNFSYSDVYCYQSRHSIDNSKHTVEYAVKALTEEE</sequence>
<protein>
    <submittedName>
        <fullName evidence="2">Uncharacterized protein</fullName>
    </submittedName>
</protein>
<keyword evidence="1" id="KW-0732">Signal</keyword>
<name>A0A1H9ZWR8_9FIRM</name>
<evidence type="ECO:0000256" key="1">
    <source>
        <dbReference type="SAM" id="SignalP"/>
    </source>
</evidence>
<evidence type="ECO:0000313" key="3">
    <source>
        <dbReference type="Proteomes" id="UP000199800"/>
    </source>
</evidence>
<dbReference type="OrthoDB" id="2086933at2"/>
<keyword evidence="3" id="KW-1185">Reference proteome</keyword>
<gene>
    <name evidence="2" type="ORF">SAMN04487772_104146</name>
</gene>
<dbReference type="RefSeq" id="WP_092476716.1">
    <property type="nucleotide sequence ID" value="NZ_FOHN01000004.1"/>
</dbReference>
<feature type="chain" id="PRO_5011715349" evidence="1">
    <location>
        <begin position="24"/>
        <end position="127"/>
    </location>
</feature>
<organism evidence="2 3">
    <name type="scientific">[Clostridium] polysaccharolyticum</name>
    <dbReference type="NCBI Taxonomy" id="29364"/>
    <lineage>
        <taxon>Bacteria</taxon>
        <taxon>Bacillati</taxon>
        <taxon>Bacillota</taxon>
        <taxon>Clostridia</taxon>
        <taxon>Lachnospirales</taxon>
        <taxon>Lachnospiraceae</taxon>
    </lineage>
</organism>
<proteinExistence type="predicted"/>